<sequence>MNLNKEEIEKCNDSSELGDMLRGAAEKGELDLVKLIIRKDMVDINYNGADKVFVCKPTPLQCAVIGGNLDIVKFLLQNGADVSITDKWGYRPFNEAVEASNDRWCYRAYNESAGKDDKEILKLIKSCEPKEWHQREWCIERLKKLGLPNDAIEFLGSENRRIDLQESEWTNYVEFYALDEVRTFKWKDMTFVDLVYDIDDYGNIGVISWIPEHKSFACLDMEHGMFGFIKEMTWNEFMKNPTKFIDGSLSWEFFDLDCEE</sequence>
<dbReference type="HOGENOM" id="CLU_1068334_0_0_9"/>
<dbReference type="STRING" id="1548.CSCA_0975"/>
<keyword evidence="2 3" id="KW-0040">ANK repeat</keyword>
<dbReference type="SMART" id="SM00248">
    <property type="entry name" value="ANK"/>
    <property type="match status" value="2"/>
</dbReference>
<name>A0A0E3M7V0_CLOSL</name>
<dbReference type="Proteomes" id="UP000033115">
    <property type="component" value="Chromosome"/>
</dbReference>
<dbReference type="KEGG" id="csq:CSCA_0975"/>
<dbReference type="PROSITE" id="PS50297">
    <property type="entry name" value="ANK_REP_REGION"/>
    <property type="match status" value="1"/>
</dbReference>
<keyword evidence="5" id="KW-1185">Reference proteome</keyword>
<dbReference type="PANTHER" id="PTHR24124">
    <property type="entry name" value="ANKYRIN REPEAT FAMILY A"/>
    <property type="match status" value="1"/>
</dbReference>
<dbReference type="PROSITE" id="PS50088">
    <property type="entry name" value="ANK_REPEAT"/>
    <property type="match status" value="1"/>
</dbReference>
<reference evidence="4 5" key="1">
    <citation type="journal article" date="2015" name="J. Biotechnol.">
        <title>Complete genome sequence of a malodorant-producing acetogen, Clostridium scatologenes ATCC 25775(T).</title>
        <authorList>
            <person name="Zhu Z."/>
            <person name="Guo T."/>
            <person name="Zheng H."/>
            <person name="Song T."/>
            <person name="Ouyang P."/>
            <person name="Xie J."/>
        </authorList>
    </citation>
    <scope>NUCLEOTIDE SEQUENCE [LARGE SCALE GENOMIC DNA]</scope>
    <source>
        <strain evidence="4 5">ATCC 25775</strain>
    </source>
</reference>
<gene>
    <name evidence="4" type="ORF">CSCA_0975</name>
</gene>
<evidence type="ECO:0000313" key="5">
    <source>
        <dbReference type="Proteomes" id="UP000033115"/>
    </source>
</evidence>
<dbReference type="AlphaFoldDB" id="A0A0E3M7V0"/>
<evidence type="ECO:0000256" key="2">
    <source>
        <dbReference type="ARBA" id="ARBA00023043"/>
    </source>
</evidence>
<dbReference type="InterPro" id="IPR036770">
    <property type="entry name" value="Ankyrin_rpt-contain_sf"/>
</dbReference>
<accession>A0A0E3M7V0</accession>
<evidence type="ECO:0000256" key="3">
    <source>
        <dbReference type="PROSITE-ProRule" id="PRU00023"/>
    </source>
</evidence>
<dbReference type="Pfam" id="PF12796">
    <property type="entry name" value="Ank_2"/>
    <property type="match status" value="1"/>
</dbReference>
<feature type="repeat" description="ANK" evidence="3">
    <location>
        <begin position="58"/>
        <end position="87"/>
    </location>
</feature>
<protein>
    <submittedName>
        <fullName evidence="4">Ankyrin</fullName>
    </submittedName>
</protein>
<evidence type="ECO:0000313" key="4">
    <source>
        <dbReference type="EMBL" id="AKA68100.1"/>
    </source>
</evidence>
<dbReference type="RefSeq" id="WP_029159594.1">
    <property type="nucleotide sequence ID" value="NZ_CP009933.1"/>
</dbReference>
<dbReference type="PANTHER" id="PTHR24124:SF14">
    <property type="entry name" value="CHROMOSOME UNDETERMINED SCAFFOLD_25, WHOLE GENOME SHOTGUN SEQUENCE"/>
    <property type="match status" value="1"/>
</dbReference>
<dbReference type="GO" id="GO:0010468">
    <property type="term" value="P:regulation of gene expression"/>
    <property type="evidence" value="ECO:0007669"/>
    <property type="project" value="TreeGrafter"/>
</dbReference>
<proteinExistence type="predicted"/>
<dbReference type="SUPFAM" id="SSF48403">
    <property type="entry name" value="Ankyrin repeat"/>
    <property type="match status" value="1"/>
</dbReference>
<dbReference type="EMBL" id="CP009933">
    <property type="protein sequence ID" value="AKA68100.1"/>
    <property type="molecule type" value="Genomic_DNA"/>
</dbReference>
<keyword evidence="1" id="KW-0677">Repeat</keyword>
<organism evidence="4 5">
    <name type="scientific">Clostridium scatologenes</name>
    <dbReference type="NCBI Taxonomy" id="1548"/>
    <lineage>
        <taxon>Bacteria</taxon>
        <taxon>Bacillati</taxon>
        <taxon>Bacillota</taxon>
        <taxon>Clostridia</taxon>
        <taxon>Eubacteriales</taxon>
        <taxon>Clostridiaceae</taxon>
        <taxon>Clostridium</taxon>
    </lineage>
</organism>
<dbReference type="Gene3D" id="1.25.40.20">
    <property type="entry name" value="Ankyrin repeat-containing domain"/>
    <property type="match status" value="1"/>
</dbReference>
<evidence type="ECO:0000256" key="1">
    <source>
        <dbReference type="ARBA" id="ARBA00022737"/>
    </source>
</evidence>
<dbReference type="InterPro" id="IPR002110">
    <property type="entry name" value="Ankyrin_rpt"/>
</dbReference>